<evidence type="ECO:0000313" key="2">
    <source>
        <dbReference type="EMBL" id="KPL51698.1"/>
    </source>
</evidence>
<accession>A0A0P6W0S3</accession>
<sequence>MNSTIPSFGSLSQSLDRYLSRQVRCRNGNDALARQLSLLFSITCETSGPEEIEQFDRIFNRLVDEAAIDTRAFLSVQFSVAARAPRTTIRRLARDVIEVARPILVHSPHLDDADLIAVAVDAGLAHMAAIAERAELSVVVTDILVRRGDDDLRRKVAANHGALLSGQGFRRLSEQARTDARLEGHLVEREDLPAIVVRFLVRHGTGKARECFATTGTLASGPVRREESLPADFVPRSVASWLAIYDFDAAEARVAAFADHGQRGEPLLLRFVAEERFPEAAVLLARMLGVGRDAVVGWLTDADPQAFLVAARTLPLQVRTVSGLLNIGPWRQGLNGRTRQCAIRSYQALPIEACRQRLAALSRASGPAGPQPPDDRRSDRRGDRGCALDADWWSPDPSPAGA</sequence>
<gene>
    <name evidence="2" type="ORF">ABB55_05195</name>
</gene>
<reference evidence="2 3" key="2">
    <citation type="submission" date="2015-10" db="EMBL/GenBank/DDBJ databases">
        <title>Draft Genome Sequence of Prosthecomicrobium hirschii ATCC 27832.</title>
        <authorList>
            <person name="Daniel J."/>
            <person name="Givan S.A."/>
            <person name="Brun Y.V."/>
            <person name="Brown P.J."/>
        </authorList>
    </citation>
    <scope>NUCLEOTIDE SEQUENCE [LARGE SCALE GENOMIC DNA]</scope>
    <source>
        <strain evidence="2 3">16</strain>
    </source>
</reference>
<dbReference type="STRING" id="665126.ABB55_05195"/>
<evidence type="ECO:0000256" key="1">
    <source>
        <dbReference type="SAM" id="MobiDB-lite"/>
    </source>
</evidence>
<comment type="caution">
    <text evidence="2">The sequence shown here is derived from an EMBL/GenBank/DDBJ whole genome shotgun (WGS) entry which is preliminary data.</text>
</comment>
<proteinExistence type="predicted"/>
<reference evidence="2 3" key="1">
    <citation type="submission" date="2015-09" db="EMBL/GenBank/DDBJ databases">
        <authorList>
            <person name="Jackson K.R."/>
            <person name="Lunt B.L."/>
            <person name="Fisher J.N.B."/>
            <person name="Gardner A.V."/>
            <person name="Bailey M.E."/>
            <person name="Deus L.M."/>
            <person name="Earl A.S."/>
            <person name="Gibby P.D."/>
            <person name="Hartmann K.A."/>
            <person name="Liu J.E."/>
            <person name="Manci A.M."/>
            <person name="Nielsen D.A."/>
            <person name="Solomon M.B."/>
            <person name="Breakwell D.P."/>
            <person name="Burnett S.H."/>
            <person name="Grose J.H."/>
        </authorList>
    </citation>
    <scope>NUCLEOTIDE SEQUENCE [LARGE SCALE GENOMIC DNA]</scope>
    <source>
        <strain evidence="2 3">16</strain>
    </source>
</reference>
<dbReference type="Pfam" id="PF10098">
    <property type="entry name" value="DUF2336"/>
    <property type="match status" value="1"/>
</dbReference>
<evidence type="ECO:0008006" key="4">
    <source>
        <dbReference type="Google" id="ProtNLM"/>
    </source>
</evidence>
<dbReference type="EMBL" id="LJYW01000001">
    <property type="protein sequence ID" value="KPL51698.1"/>
    <property type="molecule type" value="Genomic_DNA"/>
</dbReference>
<name>A0A0P6W0S3_9HYPH</name>
<organism evidence="2 3">
    <name type="scientific">Prosthecodimorpha hirschii</name>
    <dbReference type="NCBI Taxonomy" id="665126"/>
    <lineage>
        <taxon>Bacteria</taxon>
        <taxon>Pseudomonadati</taxon>
        <taxon>Pseudomonadota</taxon>
        <taxon>Alphaproteobacteria</taxon>
        <taxon>Hyphomicrobiales</taxon>
        <taxon>Ancalomicrobiaceae</taxon>
        <taxon>Prosthecodimorpha</taxon>
    </lineage>
</organism>
<dbReference type="AlphaFoldDB" id="A0A0P6W0S3"/>
<feature type="compositionally biased region" description="Basic and acidic residues" evidence="1">
    <location>
        <begin position="373"/>
        <end position="386"/>
    </location>
</feature>
<evidence type="ECO:0000313" key="3">
    <source>
        <dbReference type="Proteomes" id="UP000048984"/>
    </source>
</evidence>
<dbReference type="InterPro" id="IPR019285">
    <property type="entry name" value="DUF2336"/>
</dbReference>
<feature type="region of interest" description="Disordered" evidence="1">
    <location>
        <begin position="362"/>
        <end position="402"/>
    </location>
</feature>
<dbReference type="Proteomes" id="UP000048984">
    <property type="component" value="Unassembled WGS sequence"/>
</dbReference>
<dbReference type="RefSeq" id="WP_054357861.1">
    <property type="nucleotide sequence ID" value="NZ_LJYW01000001.1"/>
</dbReference>
<protein>
    <recommendedName>
        <fullName evidence="4">DUF2336 domain-containing protein</fullName>
    </recommendedName>
</protein>
<keyword evidence="3" id="KW-1185">Reference proteome</keyword>